<feature type="region of interest" description="Disordered" evidence="1">
    <location>
        <begin position="52"/>
        <end position="108"/>
    </location>
</feature>
<dbReference type="GO" id="GO:0005783">
    <property type="term" value="C:endoplasmic reticulum"/>
    <property type="evidence" value="ECO:0007669"/>
    <property type="project" value="TreeGrafter"/>
</dbReference>
<evidence type="ECO:0000256" key="1">
    <source>
        <dbReference type="SAM" id="MobiDB-lite"/>
    </source>
</evidence>
<dbReference type="Proteomes" id="UP000654370">
    <property type="component" value="Unassembled WGS sequence"/>
</dbReference>
<gene>
    <name evidence="2" type="ORF">INT43_003456</name>
</gene>
<sequence>MTSRESMDFVGLTFTATRTLSSSTQYPKVVPPFFSINPEIMSSASQLSIGSLCEPDHSKAHSRERESDRTKPPHLSRTRSNSDTSSLPSLSNSSTTHNTPLTTPTATEFAHDRFATSVPSSSSWMSSAYKAYGQSRVMRYVESGVRSLAVPIYGRIEKSLREEKPVDKIYMQLRDEKPSSSTEDEDMTSTTKAMANTSLDSNANGKRRNRRHSRQLSNDHKNDRLSTPRVATRSTSPHRRAPYSTTSSTRSRSPIVRQSQPRSRWQQLVVGAGSAAGTTAAVISEDSMKCLKYCLNWLQYAVSHIDQQMSILRNFLVSLATSSNPSSSQAVAAPSPSVLSAVKKEIIDTLRKVVQIVSKYAGSSLPAHARSAVRGFIINLPGKWASVSDVRSTTVSPVASPQMHPHGMSTSQSQDLNAHESAVRLLQFGGESVEMLNSVSGVFSDTVDRAELWLDRLRVGKSSSSAGNEDIVLPALKVHDQSQGISLPSLHSVTDNQLHQRSGYINMPTNDVDMDY</sequence>
<dbReference type="GO" id="GO:0030968">
    <property type="term" value="P:endoplasmic reticulum unfolded protein response"/>
    <property type="evidence" value="ECO:0007669"/>
    <property type="project" value="TreeGrafter"/>
</dbReference>
<dbReference type="AlphaFoldDB" id="A0A8H7PQA2"/>
<dbReference type="OrthoDB" id="2441642at2759"/>
<accession>A0A8H7PQA2</accession>
<dbReference type="InterPro" id="IPR013927">
    <property type="entry name" value="TF_Opi1_Ccg-8"/>
</dbReference>
<proteinExistence type="predicted"/>
<feature type="region of interest" description="Disordered" evidence="1">
    <location>
        <begin position="169"/>
        <end position="264"/>
    </location>
</feature>
<evidence type="ECO:0008006" key="4">
    <source>
        <dbReference type="Google" id="ProtNLM"/>
    </source>
</evidence>
<feature type="compositionally biased region" description="Basic residues" evidence="1">
    <location>
        <begin position="205"/>
        <end position="214"/>
    </location>
</feature>
<dbReference type="Pfam" id="PF08618">
    <property type="entry name" value="Opi1"/>
    <property type="match status" value="1"/>
</dbReference>
<dbReference type="PANTHER" id="PTHR38406:SF1">
    <property type="entry name" value="TRANSCRIPTIONAL REPRESSOR OPI1"/>
    <property type="match status" value="1"/>
</dbReference>
<feature type="compositionally biased region" description="Low complexity" evidence="1">
    <location>
        <begin position="78"/>
        <end position="105"/>
    </location>
</feature>
<evidence type="ECO:0000313" key="2">
    <source>
        <dbReference type="EMBL" id="KAG2178203.1"/>
    </source>
</evidence>
<comment type="caution">
    <text evidence="2">The sequence shown here is derived from an EMBL/GenBank/DDBJ whole genome shotgun (WGS) entry which is preliminary data.</text>
</comment>
<feature type="compositionally biased region" description="Basic and acidic residues" evidence="1">
    <location>
        <begin position="169"/>
        <end position="178"/>
    </location>
</feature>
<evidence type="ECO:0000313" key="3">
    <source>
        <dbReference type="Proteomes" id="UP000654370"/>
    </source>
</evidence>
<feature type="compositionally biased region" description="Polar residues" evidence="1">
    <location>
        <begin position="192"/>
        <end position="204"/>
    </location>
</feature>
<dbReference type="GO" id="GO:0003714">
    <property type="term" value="F:transcription corepressor activity"/>
    <property type="evidence" value="ECO:0007669"/>
    <property type="project" value="InterPro"/>
</dbReference>
<feature type="compositionally biased region" description="Low complexity" evidence="1">
    <location>
        <begin position="244"/>
        <end position="253"/>
    </location>
</feature>
<dbReference type="GO" id="GO:0008654">
    <property type="term" value="P:phospholipid biosynthetic process"/>
    <property type="evidence" value="ECO:0007669"/>
    <property type="project" value="TreeGrafter"/>
</dbReference>
<feature type="compositionally biased region" description="Basic and acidic residues" evidence="1">
    <location>
        <begin position="54"/>
        <end position="71"/>
    </location>
</feature>
<reference evidence="2" key="1">
    <citation type="submission" date="2020-12" db="EMBL/GenBank/DDBJ databases">
        <title>Metabolic potential, ecology and presence of endohyphal bacteria is reflected in genomic diversity of Mucoromycotina.</title>
        <authorList>
            <person name="Muszewska A."/>
            <person name="Okrasinska A."/>
            <person name="Steczkiewicz K."/>
            <person name="Drgas O."/>
            <person name="Orlowska M."/>
            <person name="Perlinska-Lenart U."/>
            <person name="Aleksandrzak-Piekarczyk T."/>
            <person name="Szatraj K."/>
            <person name="Zielenkiewicz U."/>
            <person name="Pilsyk S."/>
            <person name="Malc E."/>
            <person name="Mieczkowski P."/>
            <person name="Kruszewska J.S."/>
            <person name="Biernat P."/>
            <person name="Pawlowska J."/>
        </authorList>
    </citation>
    <scope>NUCLEOTIDE SEQUENCE</scope>
    <source>
        <strain evidence="2">WA0000067209</strain>
    </source>
</reference>
<keyword evidence="3" id="KW-1185">Reference proteome</keyword>
<name>A0A8H7PQA2_MORIS</name>
<organism evidence="2 3">
    <name type="scientific">Mortierella isabellina</name>
    <name type="common">Filamentous fungus</name>
    <name type="synonym">Umbelopsis isabellina</name>
    <dbReference type="NCBI Taxonomy" id="91625"/>
    <lineage>
        <taxon>Eukaryota</taxon>
        <taxon>Fungi</taxon>
        <taxon>Fungi incertae sedis</taxon>
        <taxon>Mucoromycota</taxon>
        <taxon>Mucoromycotina</taxon>
        <taxon>Umbelopsidomycetes</taxon>
        <taxon>Umbelopsidales</taxon>
        <taxon>Umbelopsidaceae</taxon>
        <taxon>Umbelopsis</taxon>
    </lineage>
</organism>
<feature type="compositionally biased region" description="Basic and acidic residues" evidence="1">
    <location>
        <begin position="217"/>
        <end position="226"/>
    </location>
</feature>
<dbReference type="GO" id="GO:0005634">
    <property type="term" value="C:nucleus"/>
    <property type="evidence" value="ECO:0007669"/>
    <property type="project" value="TreeGrafter"/>
</dbReference>
<protein>
    <recommendedName>
        <fullName evidence="4">Transcription factor Opi1-domain-containing protein</fullName>
    </recommendedName>
</protein>
<dbReference type="PANTHER" id="PTHR38406">
    <property type="entry name" value="TRANSCRIPTIONAL REPRESSOR OPI1"/>
    <property type="match status" value="1"/>
</dbReference>
<dbReference type="EMBL" id="JAEPQZ010000008">
    <property type="protein sequence ID" value="KAG2178203.1"/>
    <property type="molecule type" value="Genomic_DNA"/>
</dbReference>
<dbReference type="GO" id="GO:0006357">
    <property type="term" value="P:regulation of transcription by RNA polymerase II"/>
    <property type="evidence" value="ECO:0007669"/>
    <property type="project" value="TreeGrafter"/>
</dbReference>